<dbReference type="InterPro" id="IPR035896">
    <property type="entry name" value="AN1-like_Znf"/>
</dbReference>
<proteinExistence type="predicted"/>
<protein>
    <submittedName>
        <fullName evidence="1">Uncharacterized protein</fullName>
    </submittedName>
</protein>
<dbReference type="AlphaFoldDB" id="A0A0G4H5E3"/>
<evidence type="ECO:0000313" key="1">
    <source>
        <dbReference type="EMBL" id="CEM38932.1"/>
    </source>
</evidence>
<dbReference type="VEuPathDB" id="CryptoDB:Vbra_4653"/>
<accession>A0A0G4H5E3</accession>
<keyword evidence="2" id="KW-1185">Reference proteome</keyword>
<name>A0A0G4H5E3_VITBC</name>
<reference evidence="1 2" key="1">
    <citation type="submission" date="2014-11" db="EMBL/GenBank/DDBJ databases">
        <authorList>
            <person name="Zhu J."/>
            <person name="Qi W."/>
            <person name="Song R."/>
        </authorList>
    </citation>
    <scope>NUCLEOTIDE SEQUENCE [LARGE SCALE GENOMIC DNA]</scope>
</reference>
<dbReference type="EMBL" id="CDMY01001018">
    <property type="protein sequence ID" value="CEM38932.1"/>
    <property type="molecule type" value="Genomic_DNA"/>
</dbReference>
<sequence length="206" mass="23119">MAWAFNAVLPFFVLVSGSTIAVIHPLYHSRKVNRDTPDFPADEWEKEVKGIIIEAMWAALPEDVRNDTSSSKDKKKKRKSNKGIMAAQNDKCIIDGCDKGVKPANKVCRVCHKMVCSPHGNADEWEGNKVVQMVLDVCDDNHWLMRAKFICVKCILPKFIQKLSSNQGKNAADHRCPMAKDMKDLIAEYAPQYADNNNGGDPMNIK</sequence>
<dbReference type="PhylomeDB" id="A0A0G4H5E3"/>
<dbReference type="Proteomes" id="UP000041254">
    <property type="component" value="Unassembled WGS sequence"/>
</dbReference>
<dbReference type="InParanoid" id="A0A0G4H5E3"/>
<organism evidence="1 2">
    <name type="scientific">Vitrella brassicaformis (strain CCMP3155)</name>
    <dbReference type="NCBI Taxonomy" id="1169540"/>
    <lineage>
        <taxon>Eukaryota</taxon>
        <taxon>Sar</taxon>
        <taxon>Alveolata</taxon>
        <taxon>Colpodellida</taxon>
        <taxon>Vitrellaceae</taxon>
        <taxon>Vitrella</taxon>
    </lineage>
</organism>
<gene>
    <name evidence="1" type="ORF">Vbra_4653</name>
</gene>
<evidence type="ECO:0000313" key="2">
    <source>
        <dbReference type="Proteomes" id="UP000041254"/>
    </source>
</evidence>
<dbReference type="SUPFAM" id="SSF118310">
    <property type="entry name" value="AN1-like Zinc finger"/>
    <property type="match status" value="1"/>
</dbReference>